<evidence type="ECO:0000313" key="3">
    <source>
        <dbReference type="Proteomes" id="UP000183794"/>
    </source>
</evidence>
<dbReference type="PANTHER" id="PTHR43798">
    <property type="entry name" value="MONOACYLGLYCEROL LIPASE"/>
    <property type="match status" value="1"/>
</dbReference>
<feature type="domain" description="AB hydrolase-1" evidence="1">
    <location>
        <begin position="31"/>
        <end position="277"/>
    </location>
</feature>
<dbReference type="PRINTS" id="PR00111">
    <property type="entry name" value="ABHYDROLASE"/>
</dbReference>
<dbReference type="SUPFAM" id="SSF53474">
    <property type="entry name" value="alpha/beta-Hydrolases"/>
    <property type="match status" value="1"/>
</dbReference>
<evidence type="ECO:0000259" key="1">
    <source>
        <dbReference type="Pfam" id="PF12697"/>
    </source>
</evidence>
<sequence length="288" mass="32770">MKQWIAEQLSAQGSVAAGLPAKHIGGEGEHLVFFHANGFPPAMYQQMLQPLTDEYKVSAVYQRPLWPLPVPDDFDNWRLMIDDTCRFITAQPEPVTLVGHSMGGLISIICAVREPEKVKQLVLLDPVILEPHMIWVMRNLPHFLRKKLPLVEKTLRRPNTFANIQQGFDFHRKVRGFKGISDSVLADYMAEGLYQTDDGFKLSYSREWEASIYQTVPWVWSSVKNLTTDTVVIRGCNSDTLSTEAVARLLRKQPHIKLVEVDGGHLFPLEQPLQTADLIRQHLAINKH</sequence>
<dbReference type="AlphaFoldDB" id="A0A1L0EFZ5"/>
<dbReference type="InterPro" id="IPR050266">
    <property type="entry name" value="AB_hydrolase_sf"/>
</dbReference>
<dbReference type="Proteomes" id="UP000183794">
    <property type="component" value="Unassembled WGS sequence"/>
</dbReference>
<dbReference type="Pfam" id="PF12697">
    <property type="entry name" value="Abhydrolase_6"/>
    <property type="match status" value="1"/>
</dbReference>
<dbReference type="EMBL" id="FPLD01000069">
    <property type="protein sequence ID" value="SGZ03864.1"/>
    <property type="molecule type" value="Genomic_DNA"/>
</dbReference>
<dbReference type="RefSeq" id="WP_075497389.1">
    <property type="nucleotide sequence ID" value="NZ_CAWRBC010000156.1"/>
</dbReference>
<reference evidence="2 3" key="1">
    <citation type="submission" date="2016-11" db="EMBL/GenBank/DDBJ databases">
        <authorList>
            <person name="Jaros S."/>
            <person name="Januszkiewicz K."/>
            <person name="Wedrychowicz H."/>
        </authorList>
    </citation>
    <scope>NUCLEOTIDE SEQUENCE [LARGE SCALE GENOMIC DNA]</scope>
    <source>
        <strain evidence="2">NVI 5450</strain>
    </source>
</reference>
<dbReference type="OrthoDB" id="5729753at2"/>
<protein>
    <recommendedName>
        <fullName evidence="1">AB hydrolase-1 domain-containing protein</fullName>
    </recommendedName>
</protein>
<dbReference type="Gene3D" id="3.40.50.1820">
    <property type="entry name" value="alpha/beta hydrolase"/>
    <property type="match status" value="1"/>
</dbReference>
<gene>
    <name evidence="2" type="ORF">NVI5450_2710</name>
</gene>
<proteinExistence type="predicted"/>
<dbReference type="InterPro" id="IPR029058">
    <property type="entry name" value="AB_hydrolase_fold"/>
</dbReference>
<dbReference type="InterPro" id="IPR000073">
    <property type="entry name" value="AB_hydrolase_1"/>
</dbReference>
<organism evidence="2 3">
    <name type="scientific">Moritella viscosa</name>
    <dbReference type="NCBI Taxonomy" id="80854"/>
    <lineage>
        <taxon>Bacteria</taxon>
        <taxon>Pseudomonadati</taxon>
        <taxon>Pseudomonadota</taxon>
        <taxon>Gammaproteobacteria</taxon>
        <taxon>Alteromonadales</taxon>
        <taxon>Moritellaceae</taxon>
        <taxon>Moritella</taxon>
    </lineage>
</organism>
<accession>A0A1L0EFZ5</accession>
<evidence type="ECO:0000313" key="2">
    <source>
        <dbReference type="EMBL" id="SGZ03864.1"/>
    </source>
</evidence>
<name>A0A1L0EFZ5_9GAMM</name>